<dbReference type="Pfam" id="PF03431">
    <property type="entry name" value="RNA_replicase_B"/>
    <property type="match status" value="1"/>
</dbReference>
<evidence type="ECO:0000259" key="10">
    <source>
        <dbReference type="PROSITE" id="PS50522"/>
    </source>
</evidence>
<dbReference type="GO" id="GO:0039694">
    <property type="term" value="P:viral RNA genome replication"/>
    <property type="evidence" value="ECO:0007669"/>
    <property type="project" value="InterPro"/>
</dbReference>
<dbReference type="GO" id="GO:0046872">
    <property type="term" value="F:metal ion binding"/>
    <property type="evidence" value="ECO:0007669"/>
    <property type="project" value="UniProtKB-KW"/>
</dbReference>
<keyword evidence="9" id="KW-0479">Metal-binding</keyword>
<dbReference type="EC" id="2.7.7.48" evidence="1"/>
<dbReference type="KEGG" id="vg:80400922"/>
<comment type="catalytic activity">
    <reaction evidence="8">
        <text>RNA(n) + a ribonucleoside 5'-triphosphate = RNA(n+1) + diphosphate</text>
        <dbReference type="Rhea" id="RHEA:21248"/>
        <dbReference type="Rhea" id="RHEA-COMP:14527"/>
        <dbReference type="Rhea" id="RHEA-COMP:17342"/>
        <dbReference type="ChEBI" id="CHEBI:33019"/>
        <dbReference type="ChEBI" id="CHEBI:61557"/>
        <dbReference type="ChEBI" id="CHEBI:140395"/>
        <dbReference type="EC" id="2.7.7.48"/>
    </reaction>
</comment>
<dbReference type="Proteomes" id="UP000680689">
    <property type="component" value="Segment"/>
</dbReference>
<feature type="domain" description="RdRp catalytic" evidence="10">
    <location>
        <begin position="326"/>
        <end position="470"/>
    </location>
</feature>
<feature type="binding site" evidence="9">
    <location>
        <position position="438"/>
    </location>
    <ligand>
        <name>Mg(2+)</name>
        <dbReference type="ChEBI" id="CHEBI:18420"/>
        <label>2</label>
    </ligand>
</feature>
<dbReference type="InterPro" id="IPR005093">
    <property type="entry name" value="RNArep_beta"/>
</dbReference>
<accession>A0A8S5L0Y8</accession>
<keyword evidence="9" id="KW-0460">Magnesium</keyword>
<keyword evidence="3" id="KW-0808">Transferase</keyword>
<comment type="cofactor">
    <cofactor evidence="9">
        <name>Mg(2+)</name>
        <dbReference type="ChEBI" id="CHEBI:18420"/>
    </cofactor>
    <text evidence="9">Binds 2 Mg(2+) per subunit.</text>
</comment>
<keyword evidence="6" id="KW-0693">Viral RNA replication</keyword>
<keyword evidence="12" id="KW-1185">Reference proteome</keyword>
<dbReference type="EMBL" id="BK013689">
    <property type="protein sequence ID" value="DAD51005.1"/>
    <property type="molecule type" value="Genomic_RNA"/>
</dbReference>
<sequence>MIASLRIREGGNRHGWNVTPFIGGTLKSHVSILTEAASCIINDAGAKCGANQLTRDLKTLESRIKHEGLSFLTITLPAFGKDFERCLSLGRIDSTLFRSFKKRAKAPAFLQGFFSRVFDISTGGILDDPDVAAIEGIRQIAYTFKKLEIDCTSKRVRKALEGFKQDELVFEEAIPDDDVNYFINVSRCLWDSIIGGDSSLAPFEMIPKHGPGATQEGASGNQKYRHYVWHDRLENYFPLLHTAFSNEGCLDHEDFQCVKVVSKEFEKPVRVITVPKTLKAPRIIAIEPVCQQYAQQAVAHALINVLERSPLTSGHLNFRNQEVNQRLALIASASEGYATLDLSSASDRVPYSLAIRMFDSNPDLQGAISACRSTRAKLPTGEIIHLKKFASMGSALCFPVEAMYFYTICVAALLRGYNLPVTYHNALRVSRYVYVYGDDIIVPSTYAPVVVDYLHKYYCKVGVDKSFWTGKFRESCGTDAYAGEVVTPTYIKQMPPDDKRHAKRLISWVKTSNLLYKRGYWRTSAFLIKKVEAILGELPILSPNAAGLGKVSFQHLVSIQGWSKDHQAPVVRAWCSCPVYQEDKLEGHGALLKCLLKLEEKPRGSVFKHEPSDGKHLERSARHGTATLKRRWISPY</sequence>
<evidence type="ECO:0000256" key="6">
    <source>
        <dbReference type="ARBA" id="ARBA00022953"/>
    </source>
</evidence>
<evidence type="ECO:0000256" key="7">
    <source>
        <dbReference type="ARBA" id="ARBA00030248"/>
    </source>
</evidence>
<protein>
    <recommendedName>
        <fullName evidence="1">RNA-directed RNA polymerase</fullName>
        <ecNumber evidence="1">2.7.7.48</ecNumber>
    </recommendedName>
    <alternativeName>
        <fullName evidence="7">RNA replicase beta chain</fullName>
    </alternativeName>
</protein>
<dbReference type="InterPro" id="IPR043502">
    <property type="entry name" value="DNA/RNA_pol_sf"/>
</dbReference>
<evidence type="ECO:0000256" key="5">
    <source>
        <dbReference type="ARBA" id="ARBA00022741"/>
    </source>
</evidence>
<organism evidence="11 12">
    <name type="scientific">ssRNA phage SRR6960549_8</name>
    <dbReference type="NCBI Taxonomy" id="2786545"/>
    <lineage>
        <taxon>Viruses</taxon>
        <taxon>Riboviria</taxon>
        <taxon>Orthornavirae</taxon>
        <taxon>Lenarviricota</taxon>
        <taxon>Leviviricetes</taxon>
        <taxon>Timlovirales</taxon>
        <taxon>Steitzviridae</taxon>
        <taxon>Giliycovirus</taxon>
        <taxon>Giliycovirus peladaptatum</taxon>
        <taxon>Weheuvirus peladaptatum</taxon>
    </lineage>
</organism>
<dbReference type="RefSeq" id="YP_010771244.1">
    <property type="nucleotide sequence ID" value="NC_074530.1"/>
</dbReference>
<dbReference type="InterPro" id="IPR007096">
    <property type="entry name" value="RNA-dir_Rpol_cat_phage"/>
</dbReference>
<evidence type="ECO:0000256" key="2">
    <source>
        <dbReference type="ARBA" id="ARBA00022484"/>
    </source>
</evidence>
<evidence type="ECO:0000256" key="9">
    <source>
        <dbReference type="PIRSR" id="PIRSR605093-1"/>
    </source>
</evidence>
<keyword evidence="4" id="KW-0548">Nucleotidyltransferase</keyword>
<dbReference type="GO" id="GO:0000166">
    <property type="term" value="F:nucleotide binding"/>
    <property type="evidence" value="ECO:0007669"/>
    <property type="project" value="UniProtKB-KW"/>
</dbReference>
<evidence type="ECO:0000313" key="11">
    <source>
        <dbReference type="EMBL" id="DAD51005.1"/>
    </source>
</evidence>
<evidence type="ECO:0000256" key="1">
    <source>
        <dbReference type="ARBA" id="ARBA00012494"/>
    </source>
</evidence>
<dbReference type="SUPFAM" id="SSF56672">
    <property type="entry name" value="DNA/RNA polymerases"/>
    <property type="match status" value="1"/>
</dbReference>
<reference evidence="11" key="1">
    <citation type="submission" date="2020-09" db="EMBL/GenBank/DDBJ databases">
        <title>Leviviricetes taxonomy.</title>
        <authorList>
            <person name="Stockdale S.R."/>
            <person name="Callanan J."/>
            <person name="Adriaenssens E.M."/>
            <person name="Kuhn J.H."/>
            <person name="Rumnieks J."/>
            <person name="Shkoporov A."/>
            <person name="Draper L.A."/>
            <person name="Ross P."/>
            <person name="Hill C."/>
        </authorList>
    </citation>
    <scope>NUCLEOTIDE SEQUENCE</scope>
</reference>
<gene>
    <name evidence="11" type="primary">SRR6960549_8_3</name>
</gene>
<dbReference type="PROSITE" id="PS50522">
    <property type="entry name" value="RDRP_PHAGE"/>
    <property type="match status" value="1"/>
</dbReference>
<dbReference type="GO" id="GO:0003968">
    <property type="term" value="F:RNA-directed RNA polymerase activity"/>
    <property type="evidence" value="ECO:0007669"/>
    <property type="project" value="UniProtKB-KW"/>
</dbReference>
<name>A0A8S5L0Y8_9VIRU</name>
<keyword evidence="5" id="KW-0547">Nucleotide-binding</keyword>
<evidence type="ECO:0000256" key="8">
    <source>
        <dbReference type="ARBA" id="ARBA00048744"/>
    </source>
</evidence>
<feature type="binding site" evidence="9">
    <location>
        <position position="341"/>
    </location>
    <ligand>
        <name>Mg(2+)</name>
        <dbReference type="ChEBI" id="CHEBI:18420"/>
        <label>2</label>
    </ligand>
</feature>
<evidence type="ECO:0000313" key="12">
    <source>
        <dbReference type="Proteomes" id="UP000680689"/>
    </source>
</evidence>
<feature type="binding site" evidence="9">
    <location>
        <position position="439"/>
    </location>
    <ligand>
        <name>Mg(2+)</name>
        <dbReference type="ChEBI" id="CHEBI:18420"/>
        <label>2</label>
    </ligand>
</feature>
<evidence type="ECO:0000256" key="3">
    <source>
        <dbReference type="ARBA" id="ARBA00022679"/>
    </source>
</evidence>
<keyword evidence="2 11" id="KW-0696">RNA-directed RNA polymerase</keyword>
<evidence type="ECO:0000256" key="4">
    <source>
        <dbReference type="ARBA" id="ARBA00022695"/>
    </source>
</evidence>
<proteinExistence type="predicted"/>
<dbReference type="GeneID" id="80400922"/>